<proteinExistence type="predicted"/>
<organism evidence="1 2">
    <name type="scientific">Rickettsia rhipicephali str. Ect</name>
    <dbReference type="NCBI Taxonomy" id="1359199"/>
    <lineage>
        <taxon>Bacteria</taxon>
        <taxon>Pseudomonadati</taxon>
        <taxon>Pseudomonadota</taxon>
        <taxon>Alphaproteobacteria</taxon>
        <taxon>Rickettsiales</taxon>
        <taxon>Rickettsiaceae</taxon>
        <taxon>Rickettsieae</taxon>
        <taxon>Rickettsia</taxon>
        <taxon>spotted fever group</taxon>
    </lineage>
</organism>
<dbReference type="Proteomes" id="UP000033591">
    <property type="component" value="Unassembled WGS sequence"/>
</dbReference>
<reference evidence="1 2" key="1">
    <citation type="submission" date="2015-01" db="EMBL/GenBank/DDBJ databases">
        <title>Genome Sequencing of Rickettsiales.</title>
        <authorList>
            <person name="Daugherty S.C."/>
            <person name="Su Q."/>
            <person name="Abolude K."/>
            <person name="Beier-Sexton M."/>
            <person name="Carlyon J.A."/>
            <person name="Carter R."/>
            <person name="Day N.P."/>
            <person name="Dumler S.J."/>
            <person name="Dyachenko V."/>
            <person name="Godinez A."/>
            <person name="Kurtti T.J."/>
            <person name="Lichay M."/>
            <person name="Mullins K.E."/>
            <person name="Ott S."/>
            <person name="Pappas-Brown V."/>
            <person name="Paris D.H."/>
            <person name="Patel P."/>
            <person name="Richards A.L."/>
            <person name="Sadzewicz L."/>
            <person name="Sears K."/>
            <person name="Seidman D."/>
            <person name="Sengamalay N."/>
            <person name="Stenos J."/>
            <person name="Tallon L.J."/>
            <person name="Vincent G."/>
            <person name="Fraser C.M."/>
            <person name="Munderloh U."/>
            <person name="Dunning-Hotopp J.C."/>
        </authorList>
    </citation>
    <scope>NUCLEOTIDE SEQUENCE [LARGE SCALE GENOMIC DNA]</scope>
    <source>
        <strain evidence="1 2">Ect</strain>
    </source>
</reference>
<name>A0A0F3PFE0_RICRH</name>
<protein>
    <submittedName>
        <fullName evidence="1">Uncharacterized protein</fullName>
    </submittedName>
</protein>
<comment type="caution">
    <text evidence="1">The sequence shown here is derived from an EMBL/GenBank/DDBJ whole genome shotgun (WGS) entry which is preliminary data.</text>
</comment>
<evidence type="ECO:0000313" key="2">
    <source>
        <dbReference type="Proteomes" id="UP000033591"/>
    </source>
</evidence>
<evidence type="ECO:0000313" key="1">
    <source>
        <dbReference type="EMBL" id="KJV79013.1"/>
    </source>
</evidence>
<dbReference type="EMBL" id="LAOC01000001">
    <property type="protein sequence ID" value="KJV79013.1"/>
    <property type="molecule type" value="Genomic_DNA"/>
</dbReference>
<gene>
    <name evidence="1" type="ORF">RMAECT_0049</name>
</gene>
<dbReference type="AlphaFoldDB" id="A0A0F3PFE0"/>
<accession>A0A0F3PFE0</accession>
<sequence>MAFFGASLISLVDDINNYLFTLALLYYIMDIVENKTINNL</sequence>